<proteinExistence type="predicted"/>
<dbReference type="RefSeq" id="WP_179651725.1">
    <property type="nucleotide sequence ID" value="NZ_JACBZM010000001.1"/>
</dbReference>
<dbReference type="InterPro" id="IPR007235">
    <property type="entry name" value="Glyco_trans_28_C"/>
</dbReference>
<dbReference type="Gene3D" id="3.40.50.2000">
    <property type="entry name" value="Glycogen Phosphorylase B"/>
    <property type="match status" value="1"/>
</dbReference>
<organism evidence="2 3">
    <name type="scientific">Nocardioides aromaticivorans</name>
    <dbReference type="NCBI Taxonomy" id="200618"/>
    <lineage>
        <taxon>Bacteria</taxon>
        <taxon>Bacillati</taxon>
        <taxon>Actinomycetota</taxon>
        <taxon>Actinomycetes</taxon>
        <taxon>Propionibacteriales</taxon>
        <taxon>Nocardioidaceae</taxon>
        <taxon>Nocardioides</taxon>
    </lineage>
</organism>
<gene>
    <name evidence="2" type="ORF">BJ993_004751</name>
</gene>
<dbReference type="AlphaFoldDB" id="A0A7Z0CNC8"/>
<comment type="caution">
    <text evidence="2">The sequence shown here is derived from an EMBL/GenBank/DDBJ whole genome shotgun (WGS) entry which is preliminary data.</text>
</comment>
<feature type="domain" description="Glycosyl transferase family 28 C-terminal" evidence="1">
    <location>
        <begin position="7"/>
        <end position="149"/>
    </location>
</feature>
<protein>
    <submittedName>
        <fullName evidence="2">UDP-N-acetylglucosamine transferase subunit ALG13</fullName>
    </submittedName>
</protein>
<keyword evidence="2" id="KW-0808">Transferase</keyword>
<sequence length="165" mass="18054">MSARPLVAVVVGTDHHPFDRLVGWAARLHAEGRYRFHVQHGSTPLPEGLPGSRMLDSTELVSLLDCADAVVTHAGPGSIMDARDRGHVPVVVPRDPRLGEHVDDHQLRFARFLGARGVVTTAHDIDQLAARLHLAALAGHSVPARRRDSPTLARFEAMIEELVRK</sequence>
<reference evidence="2 3" key="1">
    <citation type="submission" date="2020-07" db="EMBL/GenBank/DDBJ databases">
        <title>Sequencing the genomes of 1000 actinobacteria strains.</title>
        <authorList>
            <person name="Klenk H.-P."/>
        </authorList>
    </citation>
    <scope>NUCLEOTIDE SEQUENCE [LARGE SCALE GENOMIC DNA]</scope>
    <source>
        <strain evidence="2 3">DSM 15131</strain>
    </source>
</reference>
<dbReference type="GO" id="GO:0016758">
    <property type="term" value="F:hexosyltransferase activity"/>
    <property type="evidence" value="ECO:0007669"/>
    <property type="project" value="InterPro"/>
</dbReference>
<dbReference type="Proteomes" id="UP000562045">
    <property type="component" value="Unassembled WGS sequence"/>
</dbReference>
<dbReference type="EMBL" id="JACBZM010000001">
    <property type="protein sequence ID" value="NYI47671.1"/>
    <property type="molecule type" value="Genomic_DNA"/>
</dbReference>
<accession>A0A7Z0CNC8</accession>
<dbReference type="Pfam" id="PF04101">
    <property type="entry name" value="Glyco_tran_28_C"/>
    <property type="match status" value="1"/>
</dbReference>
<evidence type="ECO:0000313" key="3">
    <source>
        <dbReference type="Proteomes" id="UP000562045"/>
    </source>
</evidence>
<evidence type="ECO:0000259" key="1">
    <source>
        <dbReference type="Pfam" id="PF04101"/>
    </source>
</evidence>
<evidence type="ECO:0000313" key="2">
    <source>
        <dbReference type="EMBL" id="NYI47671.1"/>
    </source>
</evidence>
<name>A0A7Z0CNC8_9ACTN</name>
<dbReference type="SUPFAM" id="SSF53756">
    <property type="entry name" value="UDP-Glycosyltransferase/glycogen phosphorylase"/>
    <property type="match status" value="1"/>
</dbReference>